<feature type="transmembrane region" description="Helical" evidence="1">
    <location>
        <begin position="227"/>
        <end position="248"/>
    </location>
</feature>
<evidence type="ECO:0000313" key="3">
    <source>
        <dbReference type="Proteomes" id="UP000298663"/>
    </source>
</evidence>
<dbReference type="PANTHER" id="PTHR46709:SF7">
    <property type="entry name" value="G-PROTEIN COUPLED RECEPTORS FAMILY 1 PROFILE DOMAIN-CONTAINING PROTEIN"/>
    <property type="match status" value="1"/>
</dbReference>
<gene>
    <name evidence="2" type="ORF">L596_012377</name>
</gene>
<feature type="transmembrane region" description="Helical" evidence="1">
    <location>
        <begin position="62"/>
        <end position="81"/>
    </location>
</feature>
<reference evidence="2 3" key="1">
    <citation type="journal article" date="2015" name="Genome Biol.">
        <title>Comparative genomics of Steinernema reveals deeply conserved gene regulatory networks.</title>
        <authorList>
            <person name="Dillman A.R."/>
            <person name="Macchietto M."/>
            <person name="Porter C.F."/>
            <person name="Rogers A."/>
            <person name="Williams B."/>
            <person name="Antoshechkin I."/>
            <person name="Lee M.M."/>
            <person name="Goodwin Z."/>
            <person name="Lu X."/>
            <person name="Lewis E.E."/>
            <person name="Goodrich-Blair H."/>
            <person name="Stock S.P."/>
            <person name="Adams B.J."/>
            <person name="Sternberg P.W."/>
            <person name="Mortazavi A."/>
        </authorList>
    </citation>
    <scope>NUCLEOTIDE SEQUENCE [LARGE SCALE GENOMIC DNA]</scope>
    <source>
        <strain evidence="2 3">ALL</strain>
    </source>
</reference>
<feature type="transmembrane region" description="Helical" evidence="1">
    <location>
        <begin position="113"/>
        <end position="133"/>
    </location>
</feature>
<keyword evidence="1" id="KW-1133">Transmembrane helix</keyword>
<feature type="transmembrane region" description="Helical" evidence="1">
    <location>
        <begin position="88"/>
        <end position="107"/>
    </location>
</feature>
<evidence type="ECO:0008006" key="4">
    <source>
        <dbReference type="Google" id="ProtNLM"/>
    </source>
</evidence>
<organism evidence="2 3">
    <name type="scientific">Steinernema carpocapsae</name>
    <name type="common">Entomopathogenic nematode</name>
    <dbReference type="NCBI Taxonomy" id="34508"/>
    <lineage>
        <taxon>Eukaryota</taxon>
        <taxon>Metazoa</taxon>
        <taxon>Ecdysozoa</taxon>
        <taxon>Nematoda</taxon>
        <taxon>Chromadorea</taxon>
        <taxon>Rhabditida</taxon>
        <taxon>Tylenchina</taxon>
        <taxon>Panagrolaimomorpha</taxon>
        <taxon>Strongyloidoidea</taxon>
        <taxon>Steinernematidae</taxon>
        <taxon>Steinernema</taxon>
    </lineage>
</organism>
<evidence type="ECO:0000256" key="1">
    <source>
        <dbReference type="SAM" id="Phobius"/>
    </source>
</evidence>
<keyword evidence="1" id="KW-0472">Membrane</keyword>
<dbReference type="AlphaFoldDB" id="A0A4U5NX93"/>
<name>A0A4U5NX93_STECR</name>
<feature type="transmembrane region" description="Helical" evidence="1">
    <location>
        <begin position="268"/>
        <end position="287"/>
    </location>
</feature>
<keyword evidence="3" id="KW-1185">Reference proteome</keyword>
<accession>A0A4U5NX93</accession>
<comment type="caution">
    <text evidence="2">The sequence shown here is derived from an EMBL/GenBank/DDBJ whole genome shotgun (WGS) entry which is preliminary data.</text>
</comment>
<feature type="transmembrane region" description="Helical" evidence="1">
    <location>
        <begin position="187"/>
        <end position="207"/>
    </location>
</feature>
<reference evidence="2 3" key="2">
    <citation type="journal article" date="2019" name="G3 (Bethesda)">
        <title>Hybrid Assembly of the Genome of the Entomopathogenic Nematode Steinernema carpocapsae Identifies the X-Chromosome.</title>
        <authorList>
            <person name="Serra L."/>
            <person name="Macchietto M."/>
            <person name="Macias-Munoz A."/>
            <person name="McGill C.J."/>
            <person name="Rodriguez I.M."/>
            <person name="Rodriguez B."/>
            <person name="Murad R."/>
            <person name="Mortazavi A."/>
        </authorList>
    </citation>
    <scope>NUCLEOTIDE SEQUENCE [LARGE SCALE GENOMIC DNA]</scope>
    <source>
        <strain evidence="2 3">ALL</strain>
    </source>
</reference>
<dbReference type="Gene3D" id="1.20.1070.10">
    <property type="entry name" value="Rhodopsin 7-helix transmembrane proteins"/>
    <property type="match status" value="1"/>
</dbReference>
<proteinExistence type="predicted"/>
<dbReference type="Proteomes" id="UP000298663">
    <property type="component" value="Unassembled WGS sequence"/>
</dbReference>
<dbReference type="PANTHER" id="PTHR46709">
    <property type="entry name" value="PROTEIN CBG23488-RELATED"/>
    <property type="match status" value="1"/>
</dbReference>
<evidence type="ECO:0000313" key="2">
    <source>
        <dbReference type="EMBL" id="TKR88082.1"/>
    </source>
</evidence>
<sequence length="315" mass="36229">MAENGTVFDLEQFCNTNHSPYFETRFWVVAVFGSLISSLSIALNLTFFGLVWPTRVKLESAWFYLLLLALFDSIYSLFYLLDKPMNFLASYGHIVFLKSLIAQIYVAQNYARLSALFMIVFLVFCLVLERFCVSKSYKLAAHLQNRQKSIAFISRNSGCAGTLNEYSKLMTHFWKDYGQFIQHYRSAVYILTPFLSLFVLIGSLRTTSRLNSYNPVLQSGEATGRNVKLRVLIFVVIGALGWPILQIVDILRRRHFDVSLHIADMYPVSVYLIVDAMHLIPVVVSAFRPPFYLIFEPSLRAELKSENSEKQFLKN</sequence>
<keyword evidence="1" id="KW-0812">Transmembrane</keyword>
<dbReference type="EMBL" id="AZBU02000003">
    <property type="protein sequence ID" value="TKR88082.1"/>
    <property type="molecule type" value="Genomic_DNA"/>
</dbReference>
<feature type="transmembrane region" description="Helical" evidence="1">
    <location>
        <begin position="26"/>
        <end position="50"/>
    </location>
</feature>
<protein>
    <recommendedName>
        <fullName evidence="4">G-protein coupled receptors family 1 profile domain-containing protein</fullName>
    </recommendedName>
</protein>